<dbReference type="Proteomes" id="UP001193501">
    <property type="component" value="Unassembled WGS sequence"/>
</dbReference>
<feature type="transmembrane region" description="Helical" evidence="1">
    <location>
        <begin position="106"/>
        <end position="128"/>
    </location>
</feature>
<sequence>MSPLRRKIVYAVSFETLAILMGAAVLRLFSGAPAEATLALSVCGAAIALAWSFVFNTAFEAWEARQPVKGRSLLRRTAHALLFECGMTALLLPLTAWFLSVDLWTAFVYELGLILFYMGYAWVFTWAFDRIAGLPESAR</sequence>
<feature type="domain" description="Chlorhexidine efflux transporter" evidence="2">
    <location>
        <begin position="3"/>
        <end position="65"/>
    </location>
</feature>
<evidence type="ECO:0000313" key="3">
    <source>
        <dbReference type="EMBL" id="NBZ86047.1"/>
    </source>
</evidence>
<accession>A0AAE5BTC8</accession>
<dbReference type="NCBIfam" id="NF033664">
    <property type="entry name" value="PACE_transport"/>
    <property type="match status" value="1"/>
</dbReference>
<keyword evidence="4" id="KW-1185">Reference proteome</keyword>
<keyword evidence="1" id="KW-0472">Membrane</keyword>
<dbReference type="InterPro" id="IPR058208">
    <property type="entry name" value="PACE"/>
</dbReference>
<evidence type="ECO:0000256" key="1">
    <source>
        <dbReference type="SAM" id="Phobius"/>
    </source>
</evidence>
<feature type="transmembrane region" description="Helical" evidence="1">
    <location>
        <begin position="36"/>
        <end position="59"/>
    </location>
</feature>
<comment type="caution">
    <text evidence="3">The sequence shown here is derived from an EMBL/GenBank/DDBJ whole genome shotgun (WGS) entry which is preliminary data.</text>
</comment>
<dbReference type="InterPro" id="IPR007896">
    <property type="entry name" value="BTP_bacteria"/>
</dbReference>
<feature type="transmembrane region" description="Helical" evidence="1">
    <location>
        <begin position="80"/>
        <end position="100"/>
    </location>
</feature>
<evidence type="ECO:0000259" key="2">
    <source>
        <dbReference type="Pfam" id="PF05232"/>
    </source>
</evidence>
<organism evidence="3 4">
    <name type="scientific">Stagnihabitans tardus</name>
    <dbReference type="NCBI Taxonomy" id="2699202"/>
    <lineage>
        <taxon>Bacteria</taxon>
        <taxon>Pseudomonadati</taxon>
        <taxon>Pseudomonadota</taxon>
        <taxon>Alphaproteobacteria</taxon>
        <taxon>Rhodobacterales</taxon>
        <taxon>Paracoccaceae</taxon>
        <taxon>Stagnihabitans</taxon>
    </lineage>
</organism>
<dbReference type="EMBL" id="JAABNR010000001">
    <property type="protein sequence ID" value="NBZ86047.1"/>
    <property type="molecule type" value="Genomic_DNA"/>
</dbReference>
<reference evidence="3" key="1">
    <citation type="submission" date="2020-01" db="EMBL/GenBank/DDBJ databases">
        <authorList>
            <person name="Chen W.-M."/>
        </authorList>
    </citation>
    <scope>NUCLEOTIDE SEQUENCE</scope>
    <source>
        <strain evidence="3">CYK-10</strain>
    </source>
</reference>
<proteinExistence type="predicted"/>
<dbReference type="Pfam" id="PF05232">
    <property type="entry name" value="BTP"/>
    <property type="match status" value="2"/>
</dbReference>
<keyword evidence="1" id="KW-0812">Transmembrane</keyword>
<protein>
    <submittedName>
        <fullName evidence="3">PACE efflux transporter</fullName>
    </submittedName>
</protein>
<name>A0AAE5BTC8_9RHOB</name>
<dbReference type="AlphaFoldDB" id="A0AAE5BTC8"/>
<evidence type="ECO:0000313" key="4">
    <source>
        <dbReference type="Proteomes" id="UP001193501"/>
    </source>
</evidence>
<keyword evidence="1" id="KW-1133">Transmembrane helix</keyword>
<gene>
    <name evidence="3" type="ORF">GV832_00495</name>
</gene>
<feature type="domain" description="Chlorhexidine efflux transporter" evidence="2">
    <location>
        <begin position="71"/>
        <end position="132"/>
    </location>
</feature>
<feature type="transmembrane region" description="Helical" evidence="1">
    <location>
        <begin position="7"/>
        <end position="30"/>
    </location>
</feature>